<feature type="compositionally biased region" description="Low complexity" evidence="2">
    <location>
        <begin position="394"/>
        <end position="412"/>
    </location>
</feature>
<name>A0A8S1LVI0_9CILI</name>
<feature type="region of interest" description="Disordered" evidence="2">
    <location>
        <begin position="355"/>
        <end position="422"/>
    </location>
</feature>
<evidence type="ECO:0000256" key="2">
    <source>
        <dbReference type="SAM" id="MobiDB-lite"/>
    </source>
</evidence>
<proteinExistence type="predicted"/>
<evidence type="ECO:0000256" key="1">
    <source>
        <dbReference type="SAM" id="Coils"/>
    </source>
</evidence>
<dbReference type="EMBL" id="CAJJDN010000027">
    <property type="protein sequence ID" value="CAD8071229.1"/>
    <property type="molecule type" value="Genomic_DNA"/>
</dbReference>
<sequence>MMKSFKNIYRNNKKLQQVLEMTQQLSHQWAGMVQKQMAEKVLNENQQKYDQQQRKQRYKEELETDMKLKQQKKIIQHQQDQQLESQMLETLRQRESKKLKEMEQRKIKQIETSLENLNHLLIRKKMNQERSYQSLLLEQEDIKQEKLKEIKSLERIKMLKDEESRKLRENYDSIIQQKLNQKQQIKSKLLKVQETDPDQMVQLERGEASLYQNELNKQLEEKKRKILEIQAKKQEERLRVEQKIAFEKQKILENKLKDYNMYKQYENDNYELSNQRKQIGHSSSMESYNIKLNDNNQKKLPHIYSDNYQAQERNKQLNLLDQDLLKYQKLQQQQLQQEQTYNPNNQVLRAQQPIQTPLKTPLSQSSKQSKQSKKSKQLINPVHQDGPGYSQIHQSKTQTPKSKQSKKSLPQPIEILDSSNQQVKPKYKNYNILTGILHMQ</sequence>
<dbReference type="OrthoDB" id="317188at2759"/>
<dbReference type="Proteomes" id="UP000692954">
    <property type="component" value="Unassembled WGS sequence"/>
</dbReference>
<keyword evidence="4" id="KW-1185">Reference proteome</keyword>
<dbReference type="AlphaFoldDB" id="A0A8S1LVI0"/>
<accession>A0A8S1LVI0</accession>
<protein>
    <submittedName>
        <fullName evidence="3">Uncharacterized protein</fullName>
    </submittedName>
</protein>
<evidence type="ECO:0000313" key="4">
    <source>
        <dbReference type="Proteomes" id="UP000692954"/>
    </source>
</evidence>
<reference evidence="3" key="1">
    <citation type="submission" date="2021-01" db="EMBL/GenBank/DDBJ databases">
        <authorList>
            <consortium name="Genoscope - CEA"/>
            <person name="William W."/>
        </authorList>
    </citation>
    <scope>NUCLEOTIDE SEQUENCE</scope>
</reference>
<gene>
    <name evidence="3" type="ORF">PSON_ATCC_30995.1.T0270418</name>
</gene>
<evidence type="ECO:0000313" key="3">
    <source>
        <dbReference type="EMBL" id="CAD8071229.1"/>
    </source>
</evidence>
<organism evidence="3 4">
    <name type="scientific">Paramecium sonneborni</name>
    <dbReference type="NCBI Taxonomy" id="65129"/>
    <lineage>
        <taxon>Eukaryota</taxon>
        <taxon>Sar</taxon>
        <taxon>Alveolata</taxon>
        <taxon>Ciliophora</taxon>
        <taxon>Intramacronucleata</taxon>
        <taxon>Oligohymenophorea</taxon>
        <taxon>Peniculida</taxon>
        <taxon>Parameciidae</taxon>
        <taxon>Paramecium</taxon>
    </lineage>
</organism>
<comment type="caution">
    <text evidence="3">The sequence shown here is derived from an EMBL/GenBank/DDBJ whole genome shotgun (WGS) entry which is preliminary data.</text>
</comment>
<feature type="coiled-coil region" evidence="1">
    <location>
        <begin position="85"/>
        <end position="239"/>
    </location>
</feature>
<keyword evidence="1" id="KW-0175">Coiled coil</keyword>